<feature type="domain" description="Methyltransferase" evidence="2">
    <location>
        <begin position="53"/>
        <end position="143"/>
    </location>
</feature>
<sequence length="215" mass="24522">MTDINYLKKVEGWDMMNHWDEKFDEDEYIYGTEPNEWIKSIFHGKGRAKVALLAEGEGRNAVYMAKLGHDVTAYDYSRVGLDKTRKLAQAAGVTVGTSLVDITEPDALPHGVYDVSINVFGHVAPEGKEEMIKNMVQIVKPGGHIAFELYSKRQIEFQTGGPKDIHMLYDVGDMRRELEKYDVEIMELKEVIVRRKEGRMHRGKSAVIQGYVKKE</sequence>
<dbReference type="GO" id="GO:0008168">
    <property type="term" value="F:methyltransferase activity"/>
    <property type="evidence" value="ECO:0007669"/>
    <property type="project" value="UniProtKB-KW"/>
</dbReference>
<dbReference type="RefSeq" id="WP_342388210.1">
    <property type="nucleotide sequence ID" value="NZ_CP138333.2"/>
</dbReference>
<dbReference type="GO" id="GO:0032259">
    <property type="term" value="P:methylation"/>
    <property type="evidence" value="ECO:0007669"/>
    <property type="project" value="UniProtKB-KW"/>
</dbReference>
<dbReference type="Pfam" id="PF13649">
    <property type="entry name" value="Methyltransf_25"/>
    <property type="match status" value="1"/>
</dbReference>
<proteinExistence type="predicted"/>
<keyword evidence="1" id="KW-0808">Transferase</keyword>
<evidence type="ECO:0000313" key="3">
    <source>
        <dbReference type="EMBL" id="WZX29657.1"/>
    </source>
</evidence>
<keyword evidence="4" id="KW-1185">Reference proteome</keyword>
<name>A0ABZ3CIP0_9STAP</name>
<accession>A0ABZ3CIP0</accession>
<dbReference type="Gene3D" id="3.40.50.150">
    <property type="entry name" value="Vaccinia Virus protein VP39"/>
    <property type="match status" value="1"/>
</dbReference>
<dbReference type="SUPFAM" id="SSF53335">
    <property type="entry name" value="S-adenosyl-L-methionine-dependent methyltransferases"/>
    <property type="match status" value="1"/>
</dbReference>
<dbReference type="InterPro" id="IPR041698">
    <property type="entry name" value="Methyltransf_25"/>
</dbReference>
<reference evidence="4" key="1">
    <citation type="submission" date="2023-10" db="EMBL/GenBank/DDBJ databases">
        <title>Genome analysis and identification of Salinococcus sp. Bachu38 nov., a PGPR from the rhizosphere of Tamarix.</title>
        <authorList>
            <person name="Liang Z."/>
            <person name="Zhang X."/>
            <person name="Jia J."/>
            <person name="Chen X."/>
            <person name="Wang Y."/>
            <person name="Wang Q."/>
            <person name="Wang R."/>
        </authorList>
    </citation>
    <scope>NUCLEOTIDE SEQUENCE [LARGE SCALE GENOMIC DNA]</scope>
    <source>
        <strain evidence="4">Bachu38</strain>
    </source>
</reference>
<dbReference type="InterPro" id="IPR029063">
    <property type="entry name" value="SAM-dependent_MTases_sf"/>
</dbReference>
<protein>
    <submittedName>
        <fullName evidence="3">Class I SAM-dependent methyltransferase</fullName>
    </submittedName>
</protein>
<evidence type="ECO:0000313" key="4">
    <source>
        <dbReference type="Proteomes" id="UP001455384"/>
    </source>
</evidence>
<evidence type="ECO:0000256" key="1">
    <source>
        <dbReference type="ARBA" id="ARBA00022679"/>
    </source>
</evidence>
<evidence type="ECO:0000259" key="2">
    <source>
        <dbReference type="Pfam" id="PF13649"/>
    </source>
</evidence>
<dbReference type="PANTHER" id="PTHR43861">
    <property type="entry name" value="TRANS-ACONITATE 2-METHYLTRANSFERASE-RELATED"/>
    <property type="match status" value="1"/>
</dbReference>
<keyword evidence="3" id="KW-0489">Methyltransferase</keyword>
<organism evidence="3 4">
    <name type="scientific">Salinicoccus bachuensis</name>
    <dbReference type="NCBI Taxonomy" id="3136731"/>
    <lineage>
        <taxon>Bacteria</taxon>
        <taxon>Bacillati</taxon>
        <taxon>Bacillota</taxon>
        <taxon>Bacilli</taxon>
        <taxon>Bacillales</taxon>
        <taxon>Staphylococcaceae</taxon>
        <taxon>Salinicoccus</taxon>
    </lineage>
</organism>
<dbReference type="EMBL" id="CP138333">
    <property type="protein sequence ID" value="WZX29657.1"/>
    <property type="molecule type" value="Genomic_DNA"/>
</dbReference>
<dbReference type="Proteomes" id="UP001455384">
    <property type="component" value="Chromosome"/>
</dbReference>
<dbReference type="PANTHER" id="PTHR43861:SF3">
    <property type="entry name" value="PUTATIVE (AFU_ORTHOLOGUE AFUA_2G14390)-RELATED"/>
    <property type="match status" value="1"/>
</dbReference>
<gene>
    <name evidence="3" type="ORF">RQP18_00340</name>
</gene>
<dbReference type="CDD" id="cd02440">
    <property type="entry name" value="AdoMet_MTases"/>
    <property type="match status" value="1"/>
</dbReference>